<evidence type="ECO:0000313" key="3">
    <source>
        <dbReference type="Proteomes" id="UP000075901"/>
    </source>
</evidence>
<reference evidence="3" key="1">
    <citation type="submission" date="2013-09" db="EMBL/GenBank/DDBJ databases">
        <title>The Genome Sequence of Anopheles maculatus species B.</title>
        <authorList>
            <consortium name="The Broad Institute Genomics Platform"/>
            <person name="Neafsey D.E."/>
            <person name="Besansky N."/>
            <person name="Howell P."/>
            <person name="Walton C."/>
            <person name="Young S.K."/>
            <person name="Zeng Q."/>
            <person name="Gargeya S."/>
            <person name="Fitzgerald M."/>
            <person name="Haas B."/>
            <person name="Abouelleil A."/>
            <person name="Allen A.W."/>
            <person name="Alvarado L."/>
            <person name="Arachchi H.M."/>
            <person name="Berlin A.M."/>
            <person name="Chapman S.B."/>
            <person name="Gainer-Dewar J."/>
            <person name="Goldberg J."/>
            <person name="Griggs A."/>
            <person name="Gujja S."/>
            <person name="Hansen M."/>
            <person name="Howarth C."/>
            <person name="Imamovic A."/>
            <person name="Ireland A."/>
            <person name="Larimer J."/>
            <person name="McCowan C."/>
            <person name="Murphy C."/>
            <person name="Pearson M."/>
            <person name="Poon T.W."/>
            <person name="Priest M."/>
            <person name="Roberts A."/>
            <person name="Saif S."/>
            <person name="Shea T."/>
            <person name="Sisk P."/>
            <person name="Sykes S."/>
            <person name="Wortman J."/>
            <person name="Nusbaum C."/>
            <person name="Birren B."/>
        </authorList>
    </citation>
    <scope>NUCLEOTIDE SEQUENCE [LARGE SCALE GENOMIC DNA]</scope>
    <source>
        <strain evidence="3">maculatus3</strain>
    </source>
</reference>
<dbReference type="EnsemblMetazoa" id="AMAM005948-RA">
    <property type="protein sequence ID" value="AMAM005948-PA"/>
    <property type="gene ID" value="AMAM005948"/>
</dbReference>
<dbReference type="VEuPathDB" id="VectorBase:AMAM005948"/>
<organism evidence="2 3">
    <name type="scientific">Anopheles maculatus</name>
    <dbReference type="NCBI Taxonomy" id="74869"/>
    <lineage>
        <taxon>Eukaryota</taxon>
        <taxon>Metazoa</taxon>
        <taxon>Ecdysozoa</taxon>
        <taxon>Arthropoda</taxon>
        <taxon>Hexapoda</taxon>
        <taxon>Insecta</taxon>
        <taxon>Pterygota</taxon>
        <taxon>Neoptera</taxon>
        <taxon>Endopterygota</taxon>
        <taxon>Diptera</taxon>
        <taxon>Nematocera</taxon>
        <taxon>Culicoidea</taxon>
        <taxon>Culicidae</taxon>
        <taxon>Anophelinae</taxon>
        <taxon>Anopheles</taxon>
        <taxon>Anopheles maculatus group</taxon>
    </lineage>
</organism>
<sequence length="107" mass="11950">MKVLAVVLLGALLLAGVAFAEESEENSSQQSEEVNCEVVEKCAGQYEEYRCCGKCYQNTCITNKIKCENKCTKGCYCIKGFIREYEGGKCMPKRLCQSYLRRGFSSG</sequence>
<keyword evidence="3" id="KW-1185">Reference proteome</keyword>
<evidence type="ECO:0000313" key="2">
    <source>
        <dbReference type="EnsemblMetazoa" id="AMAM005948-PA"/>
    </source>
</evidence>
<accession>A0A182SFT9</accession>
<feature type="signal peptide" evidence="1">
    <location>
        <begin position="1"/>
        <end position="20"/>
    </location>
</feature>
<name>A0A182SFT9_9DIPT</name>
<keyword evidence="1" id="KW-0732">Signal</keyword>
<dbReference type="AlphaFoldDB" id="A0A182SFT9"/>
<protein>
    <submittedName>
        <fullName evidence="2">TIL domain-containing protein</fullName>
    </submittedName>
</protein>
<dbReference type="Gene3D" id="2.10.25.10">
    <property type="entry name" value="Laminin"/>
    <property type="match status" value="1"/>
</dbReference>
<dbReference type="Proteomes" id="UP000075901">
    <property type="component" value="Unassembled WGS sequence"/>
</dbReference>
<evidence type="ECO:0000256" key="1">
    <source>
        <dbReference type="SAM" id="SignalP"/>
    </source>
</evidence>
<proteinExistence type="predicted"/>
<reference evidence="2" key="2">
    <citation type="submission" date="2020-05" db="UniProtKB">
        <authorList>
            <consortium name="EnsemblMetazoa"/>
        </authorList>
    </citation>
    <scope>IDENTIFICATION</scope>
    <source>
        <strain evidence="2">maculatus3</strain>
    </source>
</reference>
<feature type="chain" id="PRO_5008135782" evidence="1">
    <location>
        <begin position="21"/>
        <end position="107"/>
    </location>
</feature>